<accession>A0A5P0ZZU6</accession>
<feature type="non-terminal residue" evidence="1">
    <location>
        <position position="32"/>
    </location>
</feature>
<sequence length="32" mass="3787">MSNELVKYQPELNTIPLRKFSPTEMNLFFSIV</sequence>
<organism evidence="1 2">
    <name type="scientific">Companilactobacillus halodurans</name>
    <dbReference type="NCBI Taxonomy" id="2584183"/>
    <lineage>
        <taxon>Bacteria</taxon>
        <taxon>Bacillati</taxon>
        <taxon>Bacillota</taxon>
        <taxon>Bacilli</taxon>
        <taxon>Lactobacillales</taxon>
        <taxon>Lactobacillaceae</taxon>
        <taxon>Companilactobacillus</taxon>
    </lineage>
</organism>
<dbReference type="EMBL" id="VDFO01000070">
    <property type="protein sequence ID" value="MQS98591.1"/>
    <property type="molecule type" value="Genomic_DNA"/>
</dbReference>
<name>A0A5P0ZZU6_9LACO</name>
<reference evidence="1 2" key="1">
    <citation type="journal article" date="2019" name="Syst. Appl. Microbiol.">
        <title>Polyphasic characterization of two novel Lactobacillus spp. isolated from blown salami packages: Description of Lactobacillus halodurans sp. nov. and Lactobacillus salsicarnum sp. nov.</title>
        <authorList>
            <person name="Schuster J.A."/>
            <person name="Klingl A."/>
            <person name="Vogel R.F."/>
            <person name="Ehrmann M.A."/>
        </authorList>
    </citation>
    <scope>NUCLEOTIDE SEQUENCE [LARGE SCALE GENOMIC DNA]</scope>
    <source>
        <strain evidence="1 2">TMW 1.1920</strain>
    </source>
</reference>
<proteinExistence type="predicted"/>
<evidence type="ECO:0000313" key="1">
    <source>
        <dbReference type="EMBL" id="MQS98591.1"/>
    </source>
</evidence>
<evidence type="ECO:0000313" key="2">
    <source>
        <dbReference type="Proteomes" id="UP000371423"/>
    </source>
</evidence>
<keyword evidence="2" id="KW-1185">Reference proteome</keyword>
<dbReference type="Proteomes" id="UP000371423">
    <property type="component" value="Unassembled WGS sequence"/>
</dbReference>
<gene>
    <name evidence="1" type="ORF">FHL05_12090</name>
</gene>
<protein>
    <submittedName>
        <fullName evidence="1">Replication initiation protein</fullName>
    </submittedName>
</protein>
<comment type="caution">
    <text evidence="1">The sequence shown here is derived from an EMBL/GenBank/DDBJ whole genome shotgun (WGS) entry which is preliminary data.</text>
</comment>
<dbReference type="AlphaFoldDB" id="A0A5P0ZZU6"/>